<evidence type="ECO:0000256" key="10">
    <source>
        <dbReference type="ARBA" id="ARBA00022989"/>
    </source>
</evidence>
<keyword evidence="18" id="KW-1185">Reference proteome</keyword>
<evidence type="ECO:0000256" key="9">
    <source>
        <dbReference type="ARBA" id="ARBA00022840"/>
    </source>
</evidence>
<dbReference type="PIRSF" id="PIRSF037532">
    <property type="entry name" value="STHK_NtrY"/>
    <property type="match status" value="1"/>
</dbReference>
<dbReference type="CDD" id="cd06225">
    <property type="entry name" value="HAMP"/>
    <property type="match status" value="1"/>
</dbReference>
<dbReference type="Pfam" id="PF02518">
    <property type="entry name" value="HATPase_c"/>
    <property type="match status" value="1"/>
</dbReference>
<dbReference type="AlphaFoldDB" id="A0A378UJC1"/>
<evidence type="ECO:0000256" key="5">
    <source>
        <dbReference type="ARBA" id="ARBA00022679"/>
    </source>
</evidence>
<dbReference type="GO" id="GO:0000155">
    <property type="term" value="F:phosphorelay sensor kinase activity"/>
    <property type="evidence" value="ECO:0007669"/>
    <property type="project" value="InterPro"/>
</dbReference>
<dbReference type="GO" id="GO:0000156">
    <property type="term" value="F:phosphorelay response regulator activity"/>
    <property type="evidence" value="ECO:0007669"/>
    <property type="project" value="TreeGrafter"/>
</dbReference>
<reference evidence="17 18" key="1">
    <citation type="submission" date="2018-06" db="EMBL/GenBank/DDBJ databases">
        <authorList>
            <consortium name="Pathogen Informatics"/>
            <person name="Doyle S."/>
        </authorList>
    </citation>
    <scope>NUCLEOTIDE SEQUENCE [LARGE SCALE GENOMIC DNA]</scope>
    <source>
        <strain evidence="17 18">NCTC10295</strain>
    </source>
</reference>
<evidence type="ECO:0000313" key="18">
    <source>
        <dbReference type="Proteomes" id="UP000254651"/>
    </source>
</evidence>
<evidence type="ECO:0000256" key="3">
    <source>
        <dbReference type="ARBA" id="ARBA00012438"/>
    </source>
</evidence>
<evidence type="ECO:0000259" key="15">
    <source>
        <dbReference type="PROSITE" id="PS50112"/>
    </source>
</evidence>
<sequence>MRRFLLAAALAAVALLYGLTVATGSSSSLSDYFWWIIALCVLLLLVLSVVLIRYVLLLMRESRRGIFGSQIAQRLSGMFTLVAVLPAVFLFGVSAQFISGTINSWFGNDTREALERSLNLSKSALSLAVDNAVSHATPIQIDLISASSLERDLGEALPAATNAGEFPQLALFNLHTDKFEKSINPQQLAQPGLSEAEQETLQQSGSLRSLTDIGGVLYAQGWLLVGNAGGPEYALFFRQPIPQDVAQDATLIEAARAKYAELSYSKQGLQTFFLVTLMVASLLAIFLALVMALYFARRFVEPVLSLAEGARAVAQGDFSQTRPVFRNDEFGRLTQLFNHMTEQLAIAKEADERNRIQQEAARHYLECVLESLTTGVITLDAAGRLKTFNKAAERILGISLVPLWGSNWHDWSGQSPQQTLLAEVFAAIEASADAAKPVQVEYAAPDDARILLGKATVLPEDNDNGVVMVIDDITVLMRAQKEAAWGEVAKRLAHEIRNPLTPIQLSAERLAWKLHDKLDEADAQILNRSTDTIVKQVAALKEMVEAFRNYARAPSLSFEKHDLNRLVEDVLLLYEGSACTFSAKFSNIALWVAADTTAVRQVLHNIFKNAAEAAEEDEAPAVSVETQTEGGQIVLSVCNNGKGFSKEMLHNAFEPYVTDKPNGTGLGLPVVKKIIEEHGGRISLSNQSSGGACVRISLPPHP</sequence>
<dbReference type="PROSITE" id="PS50109">
    <property type="entry name" value="HIS_KIN"/>
    <property type="match status" value="1"/>
</dbReference>
<dbReference type="RefSeq" id="WP_066078555.1">
    <property type="nucleotide sequence ID" value="NZ_CP181246.1"/>
</dbReference>
<dbReference type="InterPro" id="IPR003661">
    <property type="entry name" value="HisK_dim/P_dom"/>
</dbReference>
<comment type="subcellular location">
    <subcellularLocation>
        <location evidence="2">Membrane</location>
        <topology evidence="2">Multi-pass membrane protein</topology>
    </subcellularLocation>
</comment>
<dbReference type="SMART" id="SM00387">
    <property type="entry name" value="HATPase_c"/>
    <property type="match status" value="1"/>
</dbReference>
<comment type="catalytic activity">
    <reaction evidence="1">
        <text>ATP + protein L-histidine = ADP + protein N-phospho-L-histidine.</text>
        <dbReference type="EC" id="2.7.13.3"/>
    </reaction>
</comment>
<feature type="transmembrane region" description="Helical" evidence="13">
    <location>
        <begin position="32"/>
        <end position="56"/>
    </location>
</feature>
<dbReference type="PROSITE" id="PS50112">
    <property type="entry name" value="PAS"/>
    <property type="match status" value="1"/>
</dbReference>
<dbReference type="PANTHER" id="PTHR42878:SF7">
    <property type="entry name" value="SENSOR HISTIDINE KINASE GLRK"/>
    <property type="match status" value="1"/>
</dbReference>
<dbReference type="SUPFAM" id="SSF55785">
    <property type="entry name" value="PYP-like sensor domain (PAS domain)"/>
    <property type="match status" value="1"/>
</dbReference>
<feature type="domain" description="HAMP" evidence="16">
    <location>
        <begin position="297"/>
        <end position="349"/>
    </location>
</feature>
<evidence type="ECO:0000256" key="12">
    <source>
        <dbReference type="ARBA" id="ARBA00023136"/>
    </source>
</evidence>
<evidence type="ECO:0000256" key="11">
    <source>
        <dbReference type="ARBA" id="ARBA00023012"/>
    </source>
</evidence>
<evidence type="ECO:0000256" key="4">
    <source>
        <dbReference type="ARBA" id="ARBA00022553"/>
    </source>
</evidence>
<dbReference type="SUPFAM" id="SSF55874">
    <property type="entry name" value="ATPase domain of HSP90 chaperone/DNA topoisomerase II/histidine kinase"/>
    <property type="match status" value="1"/>
</dbReference>
<dbReference type="Gene3D" id="1.10.287.130">
    <property type="match status" value="1"/>
</dbReference>
<dbReference type="InterPro" id="IPR036097">
    <property type="entry name" value="HisK_dim/P_sf"/>
</dbReference>
<dbReference type="GO" id="GO:0016020">
    <property type="term" value="C:membrane"/>
    <property type="evidence" value="ECO:0007669"/>
    <property type="project" value="UniProtKB-SubCell"/>
</dbReference>
<dbReference type="InterPro" id="IPR003594">
    <property type="entry name" value="HATPase_dom"/>
</dbReference>
<dbReference type="SMART" id="SM00304">
    <property type="entry name" value="HAMP"/>
    <property type="match status" value="1"/>
</dbReference>
<evidence type="ECO:0000259" key="14">
    <source>
        <dbReference type="PROSITE" id="PS50109"/>
    </source>
</evidence>
<accession>A0A378UJC1</accession>
<evidence type="ECO:0000256" key="7">
    <source>
        <dbReference type="ARBA" id="ARBA00022741"/>
    </source>
</evidence>
<keyword evidence="7" id="KW-0547">Nucleotide-binding</keyword>
<dbReference type="Gene3D" id="3.30.450.20">
    <property type="entry name" value="PAS domain"/>
    <property type="match status" value="1"/>
</dbReference>
<evidence type="ECO:0000256" key="2">
    <source>
        <dbReference type="ARBA" id="ARBA00004141"/>
    </source>
</evidence>
<keyword evidence="5 17" id="KW-0808">Transferase</keyword>
<evidence type="ECO:0000259" key="16">
    <source>
        <dbReference type="PROSITE" id="PS50885"/>
    </source>
</evidence>
<dbReference type="EMBL" id="UGQS01000002">
    <property type="protein sequence ID" value="STZ77230.1"/>
    <property type="molecule type" value="Genomic_DNA"/>
</dbReference>
<keyword evidence="6 13" id="KW-0812">Transmembrane</keyword>
<dbReference type="Pfam" id="PF00672">
    <property type="entry name" value="HAMP"/>
    <property type="match status" value="1"/>
</dbReference>
<dbReference type="InterPro" id="IPR000014">
    <property type="entry name" value="PAS"/>
</dbReference>
<dbReference type="SUPFAM" id="SSF158472">
    <property type="entry name" value="HAMP domain-like"/>
    <property type="match status" value="1"/>
</dbReference>
<feature type="domain" description="Histidine kinase" evidence="14">
    <location>
        <begin position="491"/>
        <end position="702"/>
    </location>
</feature>
<keyword evidence="11" id="KW-0902">Two-component regulatory system</keyword>
<dbReference type="PANTHER" id="PTHR42878">
    <property type="entry name" value="TWO-COMPONENT HISTIDINE KINASE"/>
    <property type="match status" value="1"/>
</dbReference>
<dbReference type="GO" id="GO:0030295">
    <property type="term" value="F:protein kinase activator activity"/>
    <property type="evidence" value="ECO:0007669"/>
    <property type="project" value="TreeGrafter"/>
</dbReference>
<evidence type="ECO:0000313" key="17">
    <source>
        <dbReference type="EMBL" id="STZ77230.1"/>
    </source>
</evidence>
<dbReference type="CDD" id="cd00130">
    <property type="entry name" value="PAS"/>
    <property type="match status" value="1"/>
</dbReference>
<dbReference type="GO" id="GO:0005524">
    <property type="term" value="F:ATP binding"/>
    <property type="evidence" value="ECO:0007669"/>
    <property type="project" value="UniProtKB-KW"/>
</dbReference>
<name>A0A378UJC1_BERDE</name>
<feature type="domain" description="PAS" evidence="15">
    <location>
        <begin position="361"/>
        <end position="399"/>
    </location>
</feature>
<keyword evidence="9" id="KW-0067">ATP-binding</keyword>
<dbReference type="SMART" id="SM00091">
    <property type="entry name" value="PAS"/>
    <property type="match status" value="1"/>
</dbReference>
<feature type="transmembrane region" description="Helical" evidence="13">
    <location>
        <begin position="272"/>
        <end position="296"/>
    </location>
</feature>
<keyword evidence="10 13" id="KW-1133">Transmembrane helix</keyword>
<dbReference type="InterPro" id="IPR017232">
    <property type="entry name" value="NtrY"/>
</dbReference>
<proteinExistence type="predicted"/>
<dbReference type="InterPro" id="IPR036890">
    <property type="entry name" value="HATPase_C_sf"/>
</dbReference>
<keyword evidence="12 13" id="KW-0472">Membrane</keyword>
<evidence type="ECO:0000256" key="8">
    <source>
        <dbReference type="ARBA" id="ARBA00022777"/>
    </source>
</evidence>
<dbReference type="InterPro" id="IPR004358">
    <property type="entry name" value="Sig_transdc_His_kin-like_C"/>
</dbReference>
<evidence type="ECO:0000256" key="13">
    <source>
        <dbReference type="SAM" id="Phobius"/>
    </source>
</evidence>
<dbReference type="Pfam" id="PF00512">
    <property type="entry name" value="HisKA"/>
    <property type="match status" value="1"/>
</dbReference>
<feature type="transmembrane region" description="Helical" evidence="13">
    <location>
        <begin position="77"/>
        <end position="98"/>
    </location>
</feature>
<dbReference type="InterPro" id="IPR035965">
    <property type="entry name" value="PAS-like_dom_sf"/>
</dbReference>
<dbReference type="NCBIfam" id="TIGR00229">
    <property type="entry name" value="sensory_box"/>
    <property type="match status" value="1"/>
</dbReference>
<dbReference type="SUPFAM" id="SSF47384">
    <property type="entry name" value="Homodimeric domain of signal transducing histidine kinase"/>
    <property type="match status" value="1"/>
</dbReference>
<keyword evidence="4" id="KW-0597">Phosphoprotein</keyword>
<dbReference type="InterPro" id="IPR003660">
    <property type="entry name" value="HAMP_dom"/>
</dbReference>
<dbReference type="Gene3D" id="6.10.340.10">
    <property type="match status" value="1"/>
</dbReference>
<dbReference type="PRINTS" id="PR00344">
    <property type="entry name" value="BCTRLSENSOR"/>
</dbReference>
<dbReference type="EC" id="2.7.13.3" evidence="3"/>
<protein>
    <recommendedName>
        <fullName evidence="3">histidine kinase</fullName>
        <ecNumber evidence="3">2.7.13.3</ecNumber>
    </recommendedName>
</protein>
<dbReference type="CDD" id="cd00082">
    <property type="entry name" value="HisKA"/>
    <property type="match status" value="1"/>
</dbReference>
<organism evidence="17 18">
    <name type="scientific">Bergeriella denitrificans</name>
    <name type="common">Neisseria denitrificans</name>
    <dbReference type="NCBI Taxonomy" id="494"/>
    <lineage>
        <taxon>Bacteria</taxon>
        <taxon>Pseudomonadati</taxon>
        <taxon>Pseudomonadota</taxon>
        <taxon>Betaproteobacteria</taxon>
        <taxon>Neisseriales</taxon>
        <taxon>Neisseriaceae</taxon>
        <taxon>Bergeriella</taxon>
    </lineage>
</organism>
<dbReference type="Gene3D" id="3.30.565.10">
    <property type="entry name" value="Histidine kinase-like ATPase, C-terminal domain"/>
    <property type="match status" value="1"/>
</dbReference>
<gene>
    <name evidence="17" type="primary">kinB</name>
    <name evidence="17" type="ORF">NCTC10295_02043</name>
</gene>
<dbReference type="InterPro" id="IPR050351">
    <property type="entry name" value="BphY/WalK/GraS-like"/>
</dbReference>
<evidence type="ECO:0000256" key="6">
    <source>
        <dbReference type="ARBA" id="ARBA00022692"/>
    </source>
</evidence>
<evidence type="ECO:0000256" key="1">
    <source>
        <dbReference type="ARBA" id="ARBA00000085"/>
    </source>
</evidence>
<keyword evidence="8 17" id="KW-0418">Kinase</keyword>
<dbReference type="PROSITE" id="PS50885">
    <property type="entry name" value="HAMP"/>
    <property type="match status" value="1"/>
</dbReference>
<dbReference type="GO" id="GO:0007234">
    <property type="term" value="P:osmosensory signaling via phosphorelay pathway"/>
    <property type="evidence" value="ECO:0007669"/>
    <property type="project" value="TreeGrafter"/>
</dbReference>
<dbReference type="InterPro" id="IPR005467">
    <property type="entry name" value="His_kinase_dom"/>
</dbReference>
<dbReference type="Proteomes" id="UP000254651">
    <property type="component" value="Unassembled WGS sequence"/>
</dbReference>
<dbReference type="SMART" id="SM00388">
    <property type="entry name" value="HisKA"/>
    <property type="match status" value="1"/>
</dbReference>